<feature type="domain" description="Amidase" evidence="5">
    <location>
        <begin position="32"/>
        <end position="375"/>
    </location>
</feature>
<feature type="coiled-coil region" evidence="4">
    <location>
        <begin position="272"/>
        <end position="306"/>
    </location>
</feature>
<keyword evidence="4" id="KW-0175">Coiled coil</keyword>
<dbReference type="InterPro" id="IPR036928">
    <property type="entry name" value="AS_sf"/>
</dbReference>
<keyword evidence="7" id="KW-1185">Reference proteome</keyword>
<dbReference type="PANTHER" id="PTHR11895:SF7">
    <property type="entry name" value="GLUTAMYL-TRNA(GLN) AMIDOTRANSFERASE SUBUNIT A, MITOCHONDRIAL"/>
    <property type="match status" value="1"/>
</dbReference>
<evidence type="ECO:0000313" key="7">
    <source>
        <dbReference type="Proteomes" id="UP000316801"/>
    </source>
</evidence>
<protein>
    <recommendedName>
        <fullName evidence="3">Indoleacetamide hydrolase</fullName>
    </recommendedName>
</protein>
<dbReference type="PROSITE" id="PS00571">
    <property type="entry name" value="AMIDASES"/>
    <property type="match status" value="1"/>
</dbReference>
<dbReference type="SUPFAM" id="SSF75304">
    <property type="entry name" value="Amidase signature (AS) enzymes"/>
    <property type="match status" value="1"/>
</dbReference>
<accession>A0A549SWN0</accession>
<dbReference type="InterPro" id="IPR023631">
    <property type="entry name" value="Amidase_dom"/>
</dbReference>
<proteinExistence type="inferred from homology"/>
<gene>
    <name evidence="6" type="ORF">FNA46_22195</name>
</gene>
<organism evidence="6 7">
    <name type="scientific">Rhizobium straminoryzae</name>
    <dbReference type="NCBI Taxonomy" id="1387186"/>
    <lineage>
        <taxon>Bacteria</taxon>
        <taxon>Pseudomonadati</taxon>
        <taxon>Pseudomonadota</taxon>
        <taxon>Alphaproteobacteria</taxon>
        <taxon>Hyphomicrobiales</taxon>
        <taxon>Rhizobiaceae</taxon>
        <taxon>Rhizobium/Agrobacterium group</taxon>
        <taxon>Rhizobium</taxon>
    </lineage>
</organism>
<dbReference type="Pfam" id="PF01425">
    <property type="entry name" value="Amidase"/>
    <property type="match status" value="1"/>
</dbReference>
<dbReference type="EMBL" id="VJMG01000076">
    <property type="protein sequence ID" value="TRL34015.1"/>
    <property type="molecule type" value="Genomic_DNA"/>
</dbReference>
<sequence>MRHLSSHPDAYGVFASQCAAGSQGSAKGCATVAIKDCLDIEGLVTRCGSRALADAAPAKAHSDVVANLIAAGCRILGKTKMHELAYGMTGINAFEGTPLNPHFPDRIPGGSSSGSAAAVAASLVDFAIGTDTGGSIRQPAICCGVIGFKPTFGRVSRKGALPVQSSLDCIGPFARTVGMIEQAMGAIDPTFQAEIFEGPLRLARLGMDVEIEPRMAEAMLAVRTDGDGAIKDIELPLLDAAFKAGMTIIARETLLANIALLERPELLGEDVRKRLEGARNATDADMAEAENVRVRFTADIDALLERFDVLMTPALPLPPPRLSEASDPAKVLTLTRYLRPFNLSGHPALVLPARTVDGLPSGIQLVAAKGADARLIAIARRLVEDNPIFQTKE</sequence>
<reference evidence="6 7" key="1">
    <citation type="submission" date="2019-07" db="EMBL/GenBank/DDBJ databases">
        <title>Ln-dependent methylotrophs.</title>
        <authorList>
            <person name="Tani A."/>
        </authorList>
    </citation>
    <scope>NUCLEOTIDE SEQUENCE [LARGE SCALE GENOMIC DNA]</scope>
    <source>
        <strain evidence="6 7">SM12</strain>
    </source>
</reference>
<evidence type="ECO:0000259" key="5">
    <source>
        <dbReference type="Pfam" id="PF01425"/>
    </source>
</evidence>
<dbReference type="RefSeq" id="WP_143127402.1">
    <property type="nucleotide sequence ID" value="NZ_VJMG01000076.1"/>
</dbReference>
<evidence type="ECO:0000313" key="6">
    <source>
        <dbReference type="EMBL" id="TRL34015.1"/>
    </source>
</evidence>
<comment type="function">
    <text evidence="1">Hydrolyzes indole-3-acetamide (IAM) into indole-3-acetic acid (IAA).</text>
</comment>
<dbReference type="InterPro" id="IPR020556">
    <property type="entry name" value="Amidase_CS"/>
</dbReference>
<comment type="similarity">
    <text evidence="2">Belongs to the amidase family.</text>
</comment>
<dbReference type="Proteomes" id="UP000316801">
    <property type="component" value="Unassembled WGS sequence"/>
</dbReference>
<dbReference type="GO" id="GO:0003824">
    <property type="term" value="F:catalytic activity"/>
    <property type="evidence" value="ECO:0007669"/>
    <property type="project" value="InterPro"/>
</dbReference>
<evidence type="ECO:0000256" key="1">
    <source>
        <dbReference type="ARBA" id="ARBA00003871"/>
    </source>
</evidence>
<evidence type="ECO:0000256" key="3">
    <source>
        <dbReference type="ARBA" id="ARBA00021874"/>
    </source>
</evidence>
<dbReference type="Gene3D" id="3.90.1300.10">
    <property type="entry name" value="Amidase signature (AS) domain"/>
    <property type="match status" value="1"/>
</dbReference>
<comment type="caution">
    <text evidence="6">The sequence shown here is derived from an EMBL/GenBank/DDBJ whole genome shotgun (WGS) entry which is preliminary data.</text>
</comment>
<dbReference type="PANTHER" id="PTHR11895">
    <property type="entry name" value="TRANSAMIDASE"/>
    <property type="match status" value="1"/>
</dbReference>
<evidence type="ECO:0000256" key="4">
    <source>
        <dbReference type="SAM" id="Coils"/>
    </source>
</evidence>
<dbReference type="InterPro" id="IPR000120">
    <property type="entry name" value="Amidase"/>
</dbReference>
<dbReference type="AlphaFoldDB" id="A0A549SWN0"/>
<evidence type="ECO:0000256" key="2">
    <source>
        <dbReference type="ARBA" id="ARBA00009199"/>
    </source>
</evidence>
<name>A0A549SWN0_9HYPH</name>